<evidence type="ECO:0000256" key="1">
    <source>
        <dbReference type="ARBA" id="ARBA00008005"/>
    </source>
</evidence>
<sequence>MPTNNTMQNIRFLVQALSETINTRATKGVLFLVLDDTNVQGLYTYTKLKKVTEEYEGANKSIIATAFSDYGVKKVVVAAKHSEESGITGCLDDALKLLNKVNLNGWLSAPQITSDADKKKVADFIKSQRNDEDYPLKGVLANYKADHEAIVNFTGDNLGDDITSEQYAAEVAMLLCTLGANESITNHIAKNVTSCDIKDDNDTCVANGELFLFNNGNNIVFSRGVNSLQTIAPSQSETLTKIRIVETIDMVKADMREIFEESYFGKIGNSYINRKTLINSLNSYLKNISNEGYLSNDVLSTAELDAEATRTYLEGRGVDTDDMTDDDVLKQNLETHVFAKATLRIMDTIEDIDLVLQYTS</sequence>
<dbReference type="EMBL" id="CAMTCP010000276">
    <property type="protein sequence ID" value="CAI3680767.1"/>
    <property type="molecule type" value="Genomic_DNA"/>
</dbReference>
<proteinExistence type="inferred from homology"/>
<dbReference type="RefSeq" id="WP_317049837.1">
    <property type="nucleotide sequence ID" value="NZ_CAMRXC010000264.1"/>
</dbReference>
<dbReference type="Gene3D" id="3.30.1370.220">
    <property type="match status" value="1"/>
</dbReference>
<comment type="similarity">
    <text evidence="1">Belongs to the myoviridae tail sheath protein family.</text>
</comment>
<dbReference type="Pfam" id="PF17482">
    <property type="entry name" value="Phage_sheath_1C"/>
    <property type="match status" value="1"/>
</dbReference>
<protein>
    <submittedName>
        <fullName evidence="2">Phage tail protein</fullName>
    </submittedName>
</protein>
<accession>A0AAD1YIC4</accession>
<evidence type="ECO:0000313" key="3">
    <source>
        <dbReference type="Proteomes" id="UP001189143"/>
    </source>
</evidence>
<dbReference type="AlphaFoldDB" id="A0AAD1YIC4"/>
<reference evidence="2" key="1">
    <citation type="submission" date="2022-10" db="EMBL/GenBank/DDBJ databases">
        <authorList>
            <person name="Aires J."/>
            <person name="Mesa V."/>
        </authorList>
    </citation>
    <scope>NUCLEOTIDE SEQUENCE</scope>
    <source>
        <strain evidence="2">Clostridium neonatale JD116</strain>
    </source>
</reference>
<dbReference type="InterPro" id="IPR020287">
    <property type="entry name" value="Tail_sheath_C"/>
</dbReference>
<organism evidence="2 3">
    <name type="scientific">Clostridium neonatale</name>
    <dbReference type="NCBI Taxonomy" id="137838"/>
    <lineage>
        <taxon>Bacteria</taxon>
        <taxon>Bacillati</taxon>
        <taxon>Bacillota</taxon>
        <taxon>Clostridia</taxon>
        <taxon>Eubacteriales</taxon>
        <taxon>Clostridiaceae</taxon>
        <taxon>Clostridium</taxon>
    </lineage>
</organism>
<evidence type="ECO:0000313" key="2">
    <source>
        <dbReference type="EMBL" id="CAI3680767.1"/>
    </source>
</evidence>
<dbReference type="Gene3D" id="3.40.50.11790">
    <property type="match status" value="1"/>
</dbReference>
<name>A0AAD1YIC4_9CLOT</name>
<gene>
    <name evidence="2" type="ORF">CNEO2_750022</name>
</gene>
<dbReference type="Proteomes" id="UP001189143">
    <property type="component" value="Unassembled WGS sequence"/>
</dbReference>
<comment type="caution">
    <text evidence="2">The sequence shown here is derived from an EMBL/GenBank/DDBJ whole genome shotgun (WGS) entry which is preliminary data.</text>
</comment>